<keyword evidence="6" id="KW-1185">Reference proteome</keyword>
<dbReference type="NCBIfam" id="NF004392">
    <property type="entry name" value="PRK05751.1-3"/>
    <property type="match status" value="1"/>
</dbReference>
<dbReference type="GO" id="GO:0015031">
    <property type="term" value="P:protein transport"/>
    <property type="evidence" value="ECO:0007669"/>
    <property type="project" value="UniProtKB-KW"/>
</dbReference>
<dbReference type="GO" id="GO:0051082">
    <property type="term" value="F:unfolded protein binding"/>
    <property type="evidence" value="ECO:0007669"/>
    <property type="project" value="InterPro"/>
</dbReference>
<evidence type="ECO:0000313" key="6">
    <source>
        <dbReference type="Proteomes" id="UP000231632"/>
    </source>
</evidence>
<comment type="caution">
    <text evidence="5">The sequence shown here is derived from an EMBL/GenBank/DDBJ whole genome shotgun (WGS) entry which is preliminary data.</text>
</comment>
<dbReference type="InterPro" id="IPR003708">
    <property type="entry name" value="SecB"/>
</dbReference>
<evidence type="ECO:0000256" key="2">
    <source>
        <dbReference type="ARBA" id="ARBA00022448"/>
    </source>
</evidence>
<organism evidence="5 6">
    <name type="scientific">Mariprofundus micogutta</name>
    <dbReference type="NCBI Taxonomy" id="1921010"/>
    <lineage>
        <taxon>Bacteria</taxon>
        <taxon>Pseudomonadati</taxon>
        <taxon>Pseudomonadota</taxon>
        <taxon>Candidatius Mariprofundia</taxon>
        <taxon>Mariprofundales</taxon>
        <taxon>Mariprofundaceae</taxon>
        <taxon>Mariprofundus</taxon>
    </lineage>
</organism>
<evidence type="ECO:0000256" key="3">
    <source>
        <dbReference type="ARBA" id="ARBA00022927"/>
    </source>
</evidence>
<proteinExistence type="inferred from homology"/>
<dbReference type="SUPFAM" id="SSF54611">
    <property type="entry name" value="SecB-like"/>
    <property type="match status" value="1"/>
</dbReference>
<evidence type="ECO:0000313" key="5">
    <source>
        <dbReference type="EMBL" id="GAV19876.1"/>
    </source>
</evidence>
<dbReference type="Gene3D" id="3.10.420.10">
    <property type="entry name" value="SecB-like"/>
    <property type="match status" value="1"/>
</dbReference>
<dbReference type="NCBIfam" id="TIGR00809">
    <property type="entry name" value="secB"/>
    <property type="match status" value="1"/>
</dbReference>
<keyword evidence="2" id="KW-0813">Transport</keyword>
<dbReference type="AlphaFoldDB" id="A0A1L8CLU8"/>
<sequence length="155" mass="17930">MTEIATTPTDDTPVFSLQKLYIKDISFENPNAPMVFTIQNPQPNIEMNMKMENRQIDEDHWEVSLKASIVARDTEQDNQVRFEIEVEQAGLFYLKNIPEEHIDVLINVDCPTMIFPYTRQIISQLTVDGGFMPLLLDPINFAAAYEVNRKQQTKH</sequence>
<dbReference type="InterPro" id="IPR035958">
    <property type="entry name" value="SecB-like_sf"/>
</dbReference>
<dbReference type="PANTHER" id="PTHR36918">
    <property type="match status" value="1"/>
</dbReference>
<dbReference type="STRING" id="1921010.MMIC_P0834"/>
<comment type="similarity">
    <text evidence="1">Belongs to the SecB family.</text>
</comment>
<reference evidence="5 6" key="1">
    <citation type="journal article" date="2017" name="Arch. Microbiol.">
        <title>Mariprofundus micogutta sp. nov., a novel iron-oxidizing zetaproteobacterium isolated from a deep-sea hydrothermal field at the Bayonnaise knoll of the Izu-Ogasawara arc, and a description of Mariprofundales ord. nov. and Zetaproteobacteria classis nov.</title>
        <authorList>
            <person name="Makita H."/>
            <person name="Tanaka E."/>
            <person name="Mitsunobu S."/>
            <person name="Miyazaki M."/>
            <person name="Nunoura T."/>
            <person name="Uematsu K."/>
            <person name="Takaki Y."/>
            <person name="Nishi S."/>
            <person name="Shimamura S."/>
            <person name="Takai K."/>
        </authorList>
    </citation>
    <scope>NUCLEOTIDE SEQUENCE [LARGE SCALE GENOMIC DNA]</scope>
    <source>
        <strain evidence="5 6">ET2</strain>
    </source>
</reference>
<dbReference type="GO" id="GO:0051262">
    <property type="term" value="P:protein tetramerization"/>
    <property type="evidence" value="ECO:0007669"/>
    <property type="project" value="InterPro"/>
</dbReference>
<accession>A0A1L8CLU8</accession>
<dbReference type="OrthoDB" id="9795145at2"/>
<evidence type="ECO:0000256" key="1">
    <source>
        <dbReference type="ARBA" id="ARBA00009990"/>
    </source>
</evidence>
<dbReference type="Proteomes" id="UP000231632">
    <property type="component" value="Unassembled WGS sequence"/>
</dbReference>
<dbReference type="PRINTS" id="PR01594">
    <property type="entry name" value="SECBCHAPRONE"/>
</dbReference>
<name>A0A1L8CLU8_9PROT</name>
<dbReference type="Pfam" id="PF02556">
    <property type="entry name" value="SecB"/>
    <property type="match status" value="1"/>
</dbReference>
<keyword evidence="4" id="KW-0811">Translocation</keyword>
<dbReference type="EMBL" id="BDFD01000005">
    <property type="protein sequence ID" value="GAV19876.1"/>
    <property type="molecule type" value="Genomic_DNA"/>
</dbReference>
<keyword evidence="3" id="KW-0653">Protein transport</keyword>
<dbReference type="HAMAP" id="MF_00821">
    <property type="entry name" value="SecB"/>
    <property type="match status" value="1"/>
</dbReference>
<protein>
    <submittedName>
        <fullName evidence="5">Preprotein translocase subunit SecB</fullName>
    </submittedName>
</protein>
<dbReference type="PANTHER" id="PTHR36918:SF1">
    <property type="entry name" value="PROTEIN-EXPORT PROTEIN SECB"/>
    <property type="match status" value="1"/>
</dbReference>
<evidence type="ECO:0000256" key="4">
    <source>
        <dbReference type="ARBA" id="ARBA00023010"/>
    </source>
</evidence>
<gene>
    <name evidence="5" type="ORF">MMIC_P0834</name>
</gene>
<dbReference type="RefSeq" id="WP_072659205.1">
    <property type="nucleotide sequence ID" value="NZ_BDFD01000005.1"/>
</dbReference>